<dbReference type="InterPro" id="IPR051532">
    <property type="entry name" value="Ester_Hydrolysis_Enzymes"/>
</dbReference>
<evidence type="ECO:0000313" key="2">
    <source>
        <dbReference type="EMBL" id="CAE4574578.1"/>
    </source>
</evidence>
<dbReference type="EMBL" id="HBNR01021315">
    <property type="protein sequence ID" value="CAE4574578.1"/>
    <property type="molecule type" value="Transcribed_RNA"/>
</dbReference>
<dbReference type="Gene3D" id="3.40.50.1110">
    <property type="entry name" value="SGNH hydrolase"/>
    <property type="match status" value="1"/>
</dbReference>
<name>A0A6T0WS70_9DINO</name>
<dbReference type="Pfam" id="PF13472">
    <property type="entry name" value="Lipase_GDSL_2"/>
    <property type="match status" value="1"/>
</dbReference>
<organism evidence="2">
    <name type="scientific">Alexandrium monilatum</name>
    <dbReference type="NCBI Taxonomy" id="311494"/>
    <lineage>
        <taxon>Eukaryota</taxon>
        <taxon>Sar</taxon>
        <taxon>Alveolata</taxon>
        <taxon>Dinophyceae</taxon>
        <taxon>Gonyaulacales</taxon>
        <taxon>Pyrocystaceae</taxon>
        <taxon>Alexandrium</taxon>
    </lineage>
</organism>
<protein>
    <recommendedName>
        <fullName evidence="1">SGNH hydrolase-type esterase domain-containing protein</fullName>
    </recommendedName>
</protein>
<dbReference type="PANTHER" id="PTHR30383">
    <property type="entry name" value="THIOESTERASE 1/PROTEASE 1/LYSOPHOSPHOLIPASE L1"/>
    <property type="match status" value="1"/>
</dbReference>
<sequence>MQCASPDVPLSTPTLTGKAAACQRSVSPIRTVPSPCQQKSMALQFRNTCGGCSELNKGGPPRQQSVLLFGDSLTLGTVCNAACHPYGKRLAELMGGAPGMVSVSGRAGELAMDMGKRLQSELAQRKASPPSHVVILAGTNDVRSGVPPEALLQQLRALHGMIRAAGAKCVAVTVPQCGKWDMTTVPLAPQRKFVNEGLRAAAVAGTQGRGPPLRLADFDALLARMPTAERTALFSDSCHFTPSGYDLLADLVHAAVQSSAPRATPLPGPVAEGRLAGQRVVVPESPVAKPVERHSAREIRPAMPCAVPRSDSHLIMVVPESPAGSFRERPAAVLPRRMCASRSMTALSLAGNFARAQPYVRQYVTCQ</sequence>
<reference evidence="2" key="1">
    <citation type="submission" date="2021-01" db="EMBL/GenBank/DDBJ databases">
        <authorList>
            <person name="Corre E."/>
            <person name="Pelletier E."/>
            <person name="Niang G."/>
            <person name="Scheremetjew M."/>
            <person name="Finn R."/>
            <person name="Kale V."/>
            <person name="Holt S."/>
            <person name="Cochrane G."/>
            <person name="Meng A."/>
            <person name="Brown T."/>
            <person name="Cohen L."/>
        </authorList>
    </citation>
    <scope>NUCLEOTIDE SEQUENCE</scope>
    <source>
        <strain evidence="2">CCMP3105</strain>
    </source>
</reference>
<dbReference type="InterPro" id="IPR013830">
    <property type="entry name" value="SGNH_hydro"/>
</dbReference>
<dbReference type="EMBL" id="HBNR01021316">
    <property type="protein sequence ID" value="CAE4574579.1"/>
    <property type="molecule type" value="Transcribed_RNA"/>
</dbReference>
<dbReference type="SUPFAM" id="SSF52266">
    <property type="entry name" value="SGNH hydrolase"/>
    <property type="match status" value="1"/>
</dbReference>
<evidence type="ECO:0000313" key="3">
    <source>
        <dbReference type="EMBL" id="CAE4574579.1"/>
    </source>
</evidence>
<dbReference type="AlphaFoldDB" id="A0A6T0WS70"/>
<dbReference type="InterPro" id="IPR036514">
    <property type="entry name" value="SGNH_hydro_sf"/>
</dbReference>
<dbReference type="GO" id="GO:0004622">
    <property type="term" value="F:phosphatidylcholine lysophospholipase activity"/>
    <property type="evidence" value="ECO:0007669"/>
    <property type="project" value="TreeGrafter"/>
</dbReference>
<dbReference type="CDD" id="cd00229">
    <property type="entry name" value="SGNH_hydrolase"/>
    <property type="match status" value="1"/>
</dbReference>
<dbReference type="PANTHER" id="PTHR30383:SF5">
    <property type="entry name" value="SGNH HYDROLASE-TYPE ESTERASE DOMAIN-CONTAINING PROTEIN"/>
    <property type="match status" value="1"/>
</dbReference>
<accession>A0A6T0WS70</accession>
<evidence type="ECO:0000259" key="1">
    <source>
        <dbReference type="Pfam" id="PF13472"/>
    </source>
</evidence>
<feature type="domain" description="SGNH hydrolase-type esterase" evidence="1">
    <location>
        <begin position="68"/>
        <end position="247"/>
    </location>
</feature>
<proteinExistence type="predicted"/>
<gene>
    <name evidence="2" type="ORF">AMON00008_LOCUS14197</name>
    <name evidence="3" type="ORF">AMON00008_LOCUS14198</name>
</gene>